<dbReference type="InterPro" id="IPR002893">
    <property type="entry name" value="Znf_MYND"/>
</dbReference>
<dbReference type="EMBL" id="PNEN01001735">
    <property type="protein sequence ID" value="PPJ51869.1"/>
    <property type="molecule type" value="Genomic_DNA"/>
</dbReference>
<evidence type="ECO:0000256" key="1">
    <source>
        <dbReference type="ARBA" id="ARBA00022723"/>
    </source>
</evidence>
<evidence type="ECO:0000256" key="2">
    <source>
        <dbReference type="ARBA" id="ARBA00022771"/>
    </source>
</evidence>
<dbReference type="GO" id="GO:0008270">
    <property type="term" value="F:zinc ion binding"/>
    <property type="evidence" value="ECO:0007669"/>
    <property type="project" value="UniProtKB-KW"/>
</dbReference>
<evidence type="ECO:0000256" key="3">
    <source>
        <dbReference type="ARBA" id="ARBA00022833"/>
    </source>
</evidence>
<comment type="caution">
    <text evidence="6">The sequence shown here is derived from an EMBL/GenBank/DDBJ whole genome shotgun (WGS) entry which is preliminary data.</text>
</comment>
<dbReference type="Gene3D" id="6.10.140.2220">
    <property type="match status" value="1"/>
</dbReference>
<dbReference type="OrthoDB" id="3648505at2759"/>
<reference evidence="7" key="1">
    <citation type="journal article" date="2017" name="bioRxiv">
        <title>Conservation of a gene cluster reveals novel cercosporin biosynthetic mechanisms and extends production to the genus Colletotrichum.</title>
        <authorList>
            <person name="de Jonge R."/>
            <person name="Ebert M.K."/>
            <person name="Huitt-Roehl C.R."/>
            <person name="Pal P."/>
            <person name="Suttle J.C."/>
            <person name="Spanner R.E."/>
            <person name="Neubauer J.D."/>
            <person name="Jurick W.M.II."/>
            <person name="Stott K.A."/>
            <person name="Secor G.A."/>
            <person name="Thomma B.P.H.J."/>
            <person name="Van de Peer Y."/>
            <person name="Townsend C.A."/>
            <person name="Bolton M.D."/>
        </authorList>
    </citation>
    <scope>NUCLEOTIDE SEQUENCE [LARGE SCALE GENOMIC DNA]</scope>
    <source>
        <strain evidence="7">CBS538.71</strain>
    </source>
</reference>
<dbReference type="STRING" id="357750.A0A2S6BWM4"/>
<evidence type="ECO:0000256" key="4">
    <source>
        <dbReference type="PROSITE-ProRule" id="PRU00134"/>
    </source>
</evidence>
<gene>
    <name evidence="6" type="ORF">CBER1_09072</name>
</gene>
<dbReference type="Proteomes" id="UP000237631">
    <property type="component" value="Unassembled WGS sequence"/>
</dbReference>
<protein>
    <recommendedName>
        <fullName evidence="5">MYND-type domain-containing protein</fullName>
    </recommendedName>
</protein>
<sequence>MGGWSLQLFSCDMDLAFIEHLNERCGLVDLEETYGKTIPPDHETAVRQRKKEHVMLAQTPEGKRFDEGEFDKDQVNFSVLGPLCTHLEFVRRHVDTTGGFTAEMADLRKKCLQSRRGVSMGLSDPYGPAYRLCLLGACGMTLGVKISDDERNAMRKHYQDCGLMRDAVTQLGAALDSDIGYVNGVPWDFGSLRHNDMTVPAKEDLILPGLMNNIWAPDHGRRDDEMEVMCRGIVDEIEHKGHRPTVDEMTTIMACALFKPLSTPRTSISSTKADADIDFWRPIAQKYVAELAEQDAKALERGKKICGSCGVNTKADGSPLLVCGKCRQRWYCSAGCQKEEWKVHKKICGPLKKVDPMRSMVFLMR</sequence>
<evidence type="ECO:0000313" key="7">
    <source>
        <dbReference type="Proteomes" id="UP000237631"/>
    </source>
</evidence>
<organism evidence="6 7">
    <name type="scientific">Cercospora berteroae</name>
    <dbReference type="NCBI Taxonomy" id="357750"/>
    <lineage>
        <taxon>Eukaryota</taxon>
        <taxon>Fungi</taxon>
        <taxon>Dikarya</taxon>
        <taxon>Ascomycota</taxon>
        <taxon>Pezizomycotina</taxon>
        <taxon>Dothideomycetes</taxon>
        <taxon>Dothideomycetidae</taxon>
        <taxon>Mycosphaerellales</taxon>
        <taxon>Mycosphaerellaceae</taxon>
        <taxon>Cercospora</taxon>
    </lineage>
</organism>
<name>A0A2S6BWM4_9PEZI</name>
<proteinExistence type="predicted"/>
<dbReference type="SUPFAM" id="SSF144232">
    <property type="entry name" value="HIT/MYND zinc finger-like"/>
    <property type="match status" value="1"/>
</dbReference>
<keyword evidence="3" id="KW-0862">Zinc</keyword>
<dbReference type="PROSITE" id="PS50865">
    <property type="entry name" value="ZF_MYND_2"/>
    <property type="match status" value="1"/>
</dbReference>
<dbReference type="Pfam" id="PF01753">
    <property type="entry name" value="zf-MYND"/>
    <property type="match status" value="1"/>
</dbReference>
<dbReference type="PROSITE" id="PS01360">
    <property type="entry name" value="ZF_MYND_1"/>
    <property type="match status" value="1"/>
</dbReference>
<evidence type="ECO:0000313" key="6">
    <source>
        <dbReference type="EMBL" id="PPJ51869.1"/>
    </source>
</evidence>
<keyword evidence="7" id="KW-1185">Reference proteome</keyword>
<keyword evidence="2 4" id="KW-0863">Zinc-finger</keyword>
<accession>A0A2S6BWM4</accession>
<dbReference type="AlphaFoldDB" id="A0A2S6BWM4"/>
<feature type="domain" description="MYND-type" evidence="5">
    <location>
        <begin position="306"/>
        <end position="348"/>
    </location>
</feature>
<evidence type="ECO:0000259" key="5">
    <source>
        <dbReference type="PROSITE" id="PS50865"/>
    </source>
</evidence>
<keyword evidence="1" id="KW-0479">Metal-binding</keyword>